<keyword evidence="5" id="KW-0045">Antibiotic biosynthesis</keyword>
<evidence type="ECO:0000313" key="7">
    <source>
        <dbReference type="EMBL" id="MDI5962449.1"/>
    </source>
</evidence>
<dbReference type="RefSeq" id="WP_271322704.1">
    <property type="nucleotide sequence ID" value="NZ_JAAGKO020000006.1"/>
</dbReference>
<evidence type="ECO:0000259" key="6">
    <source>
        <dbReference type="PROSITE" id="PS50075"/>
    </source>
</evidence>
<dbReference type="SUPFAM" id="SSF47336">
    <property type="entry name" value="ACP-like"/>
    <property type="match status" value="2"/>
</dbReference>
<dbReference type="Gene3D" id="3.30.559.10">
    <property type="entry name" value="Chloramphenicol acetyltransferase-like domain"/>
    <property type="match status" value="3"/>
</dbReference>
<protein>
    <submittedName>
        <fullName evidence="7">Amino acid adenylation domain-containing protein</fullName>
    </submittedName>
</protein>
<dbReference type="PANTHER" id="PTHR45527">
    <property type="entry name" value="NONRIBOSOMAL PEPTIDE SYNTHETASE"/>
    <property type="match status" value="1"/>
</dbReference>
<dbReference type="InterPro" id="IPR010071">
    <property type="entry name" value="AA_adenyl_dom"/>
</dbReference>
<dbReference type="Proteomes" id="UP001156398">
    <property type="component" value="Unassembled WGS sequence"/>
</dbReference>
<accession>A0ABT6VWP8</accession>
<dbReference type="CDD" id="cd19543">
    <property type="entry name" value="DCL_NRPS"/>
    <property type="match status" value="1"/>
</dbReference>
<dbReference type="PROSITE" id="PS00455">
    <property type="entry name" value="AMP_BINDING"/>
    <property type="match status" value="2"/>
</dbReference>
<keyword evidence="4" id="KW-0677">Repeat</keyword>
<dbReference type="InterPro" id="IPR023213">
    <property type="entry name" value="CAT-like_dom_sf"/>
</dbReference>
<dbReference type="InterPro" id="IPR036736">
    <property type="entry name" value="ACP-like_sf"/>
</dbReference>
<reference evidence="7 8" key="1">
    <citation type="submission" date="2023-05" db="EMBL/GenBank/DDBJ databases">
        <title>Streptantibioticus silvisoli sp. nov., acidotolerant actinomycetes 1 from pine litter.</title>
        <authorList>
            <person name="Swiecimska M."/>
            <person name="Golinska P."/>
            <person name="Sangal V."/>
            <person name="Wachnowicz B."/>
            <person name="Goodfellow M."/>
        </authorList>
    </citation>
    <scope>NUCLEOTIDE SEQUENCE [LARGE SCALE GENOMIC DNA]</scope>
    <source>
        <strain evidence="7 8">SL54</strain>
    </source>
</reference>
<dbReference type="NCBIfam" id="NF003417">
    <property type="entry name" value="PRK04813.1"/>
    <property type="match status" value="2"/>
</dbReference>
<gene>
    <name evidence="7" type="ORF">POF43_006935</name>
</gene>
<dbReference type="PROSITE" id="PS00012">
    <property type="entry name" value="PHOSPHOPANTETHEINE"/>
    <property type="match status" value="2"/>
</dbReference>
<dbReference type="InterPro" id="IPR000873">
    <property type="entry name" value="AMP-dep_synth/lig_dom"/>
</dbReference>
<keyword evidence="8" id="KW-1185">Reference proteome</keyword>
<keyword evidence="2" id="KW-0596">Phosphopantetheine</keyword>
<dbReference type="NCBIfam" id="TIGR01733">
    <property type="entry name" value="AA-adenyl-dom"/>
    <property type="match status" value="2"/>
</dbReference>
<comment type="cofactor">
    <cofactor evidence="1">
        <name>pantetheine 4'-phosphate</name>
        <dbReference type="ChEBI" id="CHEBI:47942"/>
    </cofactor>
</comment>
<dbReference type="InterPro" id="IPR009081">
    <property type="entry name" value="PP-bd_ACP"/>
</dbReference>
<dbReference type="Pfam" id="PF00501">
    <property type="entry name" value="AMP-binding"/>
    <property type="match status" value="2"/>
</dbReference>
<dbReference type="EMBL" id="JAAGKO020000006">
    <property type="protein sequence ID" value="MDI5962449.1"/>
    <property type="molecule type" value="Genomic_DNA"/>
</dbReference>
<dbReference type="InterPro" id="IPR010060">
    <property type="entry name" value="NRPS_synth"/>
</dbReference>
<dbReference type="CDD" id="cd17646">
    <property type="entry name" value="A_NRPS_AB3403-like"/>
    <property type="match status" value="2"/>
</dbReference>
<dbReference type="Gene3D" id="3.30.300.30">
    <property type="match status" value="2"/>
</dbReference>
<evidence type="ECO:0000256" key="4">
    <source>
        <dbReference type="ARBA" id="ARBA00022737"/>
    </source>
</evidence>
<sequence>MTTSGLADVLPLSPLQEGILFLGLYDEGAVDAYSVQLGFDLDGPLDAGRLRTAGRALLDRHPNLRAAFRYEKLSRPVQVIPRTAEPAWHETDLSHLTGAARDEAFARLLDEDRARRFDLAKPPLVRFTLVKLAEARHHLVISLHHILVDGWSFPLLVDDLFTLYGTAGDATALPKVTPYRDYLSWLAAQDREAAGRAWARVLEGVTEPTLLAPEAGSGVALAPRELTADLPQELTAALTVLGRGRGWTMNTVVQGAWGLLLSAMTGRDDVVFGATVAGRPPELPGAETMVGLFINTLPVRARLDPAESVGAYLTRLQDQQTGLIEHQHLGLTDIQRGAGLGALFDTLAVFENYPLDADALEKTVAGVRVSGFTGRDATHYPLSLVAYPGERIKLRFGYRPDLLDEAAVRAVADRLVRIFEAMAADPEQGTGRIDLLDPAERDRVLVEWNDTAHEVAPATLPQLFEARAARDPERTAVVFEGEQLSYGDLNARANRLARLLIGRGAGPEQTVALALPRSVELVVALLAVLKTGAAYVPVDPDHPAERIEHILGQAGPSLLLTTTATATGLPAGQAVDTLVLDAPDTLAAQVAYPGGDVTDAERTAPLSTAHPAYVIFTSGSTGRPKGVAVPHEGIVNRLAWMQAQYGLTEHDRVLQKTPSGFDVSVWEFFWTLTEGATLVVARPGGHQDPAYLAKVIHDERVTTAHFVPSMLHAFLEESDAAGCTGLRRVISSGEALPGDLRTRFLTVLDAELHNLYGPTEASVDVTHWACAADDRPGPVPIGRPVWNTRVYVLDAALRPVPPGTAGELYLAGVQLARGYLNRPSLTGERFTADPHGAPGSRMYRTGDIARWTADGALEFLGRADHQVKIRGVRVELGEIETVLAAREEVAQVCVVAREDIPGDQRLVAYVVPGPGAAADPAVLRAELARTLPDSMVPTAFVTLDRLPLTANGKTDRAALPAPEVSGSAGARRPRTPQEDILCGLFTEILGVARVGVDDSFFDLGGHSLLATRLVSRVRTALGVELSIRTLFENPSPARLAGALAGAAGARDGVRPVVRPDVVPLSHGQRGQWFLNRFSEGSAQYNVFFCVRLSAGVDAAALEAALRDVADRHEALRTVVPEIDGVPRQVVRDQPDIALAQSATSGTGLSEALAAEAGRGFDLGRELPFRAHLFTLESEQSVLLLTLHHIAADGWSLAPLARDLSTAYAARTGGGVPDWSPLPVQYADFSLWQHDALGTEDDADSVIARQLAYWRERLAELPEELSLPADHIRPAQATGRGGAVPFALTPQLQAGLAALARTNGASVFMVIQSALAALLTRLGAGTDIPLGTPTAGRTDEALDDLVGYFVNTLVLRTDTSGDPTFQQLLARTRETDLAAYAHQDLPFERLVEVLNPERSTARHPLFQVMLALQNNPLPVLDLPGIETAHQQVDITTSKVDLSFDLTETFTHDGAPAGIEAFLQYSLDLFDRETAQSLVTRLTRVLETVVADPARPLSRIDVLDAAERERVLVEWNDTAHEVAPATLTELFRSRAAQAPQSTAVVFEGEQLSYGELNARANRLARLLIERGTGPEQFVAVAIPRSCELAVALLAIHKAGAAYVPVDPDYPADRIEYILDQSAPRLLLTTTATPSGALAGQTVATLVLDAPETLAAQAAQPDHDVTDGERTTALTTAHPAYLIFTSGSTGRPKGVTVTHRAIANRLAWGQDQYRLTDRDRVLQKTPAGFDISVWEFFWPLTEGATLVVARPGGHQDPAYLAEVIRTQHITTAHFVPSMLRAFLEEPAAAACTSLRHVISSGEALPGDLRDRFTAVLGAQLHNLYGPTEAAVEVTHRTCTTDDRPGPVPMGRPVWNTRVYVLDAALRPVPPGTTGELYLAGTQLARGYLNRPALTAERFTANPYGPAGTCMYRTGDLVKWSADGELHYLGRVDDQVKIRGFRIELGEIEAALAAQPGVHRAAVTVREDEPGRRQLVGYVVPAPAGAGVDTAVLRKALADLLPEYMVPAALVSLEELPLTPSGKLDRRALPAPEFRSATALLPPRTPQEEILCGLFAELLKLPEVGADSNFFDLGGDSIVSIQLVSRARKAGLTITPRMVFQHKTVEAIAAAAGTVGGEADKAADSSVGKVPLTPIMHEMRQRGGPIGTYSQTSYLHAPAGTTAEQLEATVQCLLDHHDALRMRLIRPEGGGLWELEIQPAGACPAAARITRRDVTGLDAAAREELLAVETEAAGRRIAPEAGAMFQAVWFDAGPQEHGRLLLVLHHLVVDGVTWRILTYDLAAAWSAVSAGRKPQLAAVGTSFKRWAEHLVSSAHDTVRTQETALWQEILETPDTLLSERPLDPTQDVMGTIRFIEQELPTEVTAPLLTTVPSAFNAGVNDVLLTALALAVADWRRRRSGDDDTAVLVDLEGHGREEFVKDVDLSRTAGWFTSIFPVRLDPGPLDWQDLWSGGETAGEVLKQVKEQLRGLPDKGLGFGMLRHLNLETAALFSDALPRQIGFNYLGRIEAGSLEPADWSPAPEDVPVLQDDNAPAAHSLELNAITREHADGMRLVAGWAWPEMLFDEADIRDLSETWARVLGALIAHVEQGGAGGATPSDVTLVSMTQEQIDALSDEFDDDELDEERSS</sequence>
<dbReference type="Pfam" id="PF00668">
    <property type="entry name" value="Condensation"/>
    <property type="match status" value="3"/>
</dbReference>
<keyword evidence="3" id="KW-0597">Phosphoprotein</keyword>
<dbReference type="PROSITE" id="PS50075">
    <property type="entry name" value="CARRIER"/>
    <property type="match status" value="2"/>
</dbReference>
<dbReference type="NCBIfam" id="TIGR01720">
    <property type="entry name" value="NRPS-para261"/>
    <property type="match status" value="1"/>
</dbReference>
<evidence type="ECO:0000256" key="5">
    <source>
        <dbReference type="ARBA" id="ARBA00023194"/>
    </source>
</evidence>
<dbReference type="Gene3D" id="3.40.50.980">
    <property type="match status" value="4"/>
</dbReference>
<evidence type="ECO:0000313" key="8">
    <source>
        <dbReference type="Proteomes" id="UP001156398"/>
    </source>
</evidence>
<feature type="domain" description="Carrier" evidence="6">
    <location>
        <begin position="2038"/>
        <end position="2112"/>
    </location>
</feature>
<dbReference type="InterPro" id="IPR020806">
    <property type="entry name" value="PKS_PP-bd"/>
</dbReference>
<dbReference type="SMART" id="SM00823">
    <property type="entry name" value="PKS_PP"/>
    <property type="match status" value="2"/>
</dbReference>
<organism evidence="7 8">
    <name type="scientific">Streptantibioticus silvisoli</name>
    <dbReference type="NCBI Taxonomy" id="2705255"/>
    <lineage>
        <taxon>Bacteria</taxon>
        <taxon>Bacillati</taxon>
        <taxon>Actinomycetota</taxon>
        <taxon>Actinomycetes</taxon>
        <taxon>Kitasatosporales</taxon>
        <taxon>Streptomycetaceae</taxon>
        <taxon>Streptantibioticus</taxon>
    </lineage>
</organism>
<dbReference type="SUPFAM" id="SSF56801">
    <property type="entry name" value="Acetyl-CoA synthetase-like"/>
    <property type="match status" value="2"/>
</dbReference>
<dbReference type="InterPro" id="IPR025110">
    <property type="entry name" value="AMP-bd_C"/>
</dbReference>
<comment type="caution">
    <text evidence="7">The sequence shown here is derived from an EMBL/GenBank/DDBJ whole genome shotgun (WGS) entry which is preliminary data.</text>
</comment>
<dbReference type="Pfam" id="PF00550">
    <property type="entry name" value="PP-binding"/>
    <property type="match status" value="2"/>
</dbReference>
<dbReference type="SUPFAM" id="SSF52777">
    <property type="entry name" value="CoA-dependent acyltransferases"/>
    <property type="match status" value="6"/>
</dbReference>
<dbReference type="Gene3D" id="1.10.1200.10">
    <property type="entry name" value="ACP-like"/>
    <property type="match status" value="2"/>
</dbReference>
<dbReference type="InterPro" id="IPR001242">
    <property type="entry name" value="Condensation_dom"/>
</dbReference>
<dbReference type="InterPro" id="IPR045851">
    <property type="entry name" value="AMP-bd_C_sf"/>
</dbReference>
<evidence type="ECO:0000256" key="3">
    <source>
        <dbReference type="ARBA" id="ARBA00022553"/>
    </source>
</evidence>
<dbReference type="Gene3D" id="2.30.38.10">
    <property type="entry name" value="Luciferase, Domain 3"/>
    <property type="match status" value="2"/>
</dbReference>
<dbReference type="Gene3D" id="3.30.559.30">
    <property type="entry name" value="Nonribosomal peptide synthetase, condensation domain"/>
    <property type="match status" value="3"/>
</dbReference>
<dbReference type="CDD" id="cd19540">
    <property type="entry name" value="LCL_NRPS-like"/>
    <property type="match status" value="1"/>
</dbReference>
<dbReference type="InterPro" id="IPR006162">
    <property type="entry name" value="Ppantetheine_attach_site"/>
</dbReference>
<proteinExistence type="predicted"/>
<name>A0ABT6VWP8_9ACTN</name>
<evidence type="ECO:0000256" key="2">
    <source>
        <dbReference type="ARBA" id="ARBA00022450"/>
    </source>
</evidence>
<evidence type="ECO:0000256" key="1">
    <source>
        <dbReference type="ARBA" id="ARBA00001957"/>
    </source>
</evidence>
<dbReference type="InterPro" id="IPR020845">
    <property type="entry name" value="AMP-binding_CS"/>
</dbReference>
<dbReference type="PANTHER" id="PTHR45527:SF1">
    <property type="entry name" value="FATTY ACID SYNTHASE"/>
    <property type="match status" value="1"/>
</dbReference>
<dbReference type="Pfam" id="PF13193">
    <property type="entry name" value="AMP-binding_C"/>
    <property type="match status" value="2"/>
</dbReference>
<feature type="domain" description="Carrier" evidence="6">
    <location>
        <begin position="972"/>
        <end position="1047"/>
    </location>
</feature>